<dbReference type="PROSITE" id="PS51468">
    <property type="entry name" value="VIT"/>
    <property type="match status" value="1"/>
</dbReference>
<dbReference type="InterPro" id="IPR002035">
    <property type="entry name" value="VWF_A"/>
</dbReference>
<keyword evidence="5" id="KW-1185">Reference proteome</keyword>
<dbReference type="SUPFAM" id="SSF50370">
    <property type="entry name" value="Ricin B-like lectins"/>
    <property type="match status" value="1"/>
</dbReference>
<dbReference type="Proteomes" id="UP000439903">
    <property type="component" value="Unassembled WGS sequence"/>
</dbReference>
<evidence type="ECO:0000313" key="4">
    <source>
        <dbReference type="EMBL" id="KAF0445418.1"/>
    </source>
</evidence>
<gene>
    <name evidence="4" type="ORF">F8M41_003176</name>
</gene>
<comment type="caution">
    <text evidence="4">The sequence shown here is derived from an EMBL/GenBank/DDBJ whole genome shotgun (WGS) entry which is preliminary data.</text>
</comment>
<reference evidence="4 5" key="1">
    <citation type="journal article" date="2019" name="Environ. Microbiol.">
        <title>At the nexus of three kingdoms: the genome of the mycorrhizal fungus Gigaspora margarita provides insights into plant, endobacterial and fungal interactions.</title>
        <authorList>
            <person name="Venice F."/>
            <person name="Ghignone S."/>
            <person name="Salvioli di Fossalunga A."/>
            <person name="Amselem J."/>
            <person name="Novero M."/>
            <person name="Xianan X."/>
            <person name="Sedzielewska Toro K."/>
            <person name="Morin E."/>
            <person name="Lipzen A."/>
            <person name="Grigoriev I.V."/>
            <person name="Henrissat B."/>
            <person name="Martin F.M."/>
            <person name="Bonfante P."/>
        </authorList>
    </citation>
    <scope>NUCLEOTIDE SEQUENCE [LARGE SCALE GENOMIC DNA]</scope>
    <source>
        <strain evidence="4 5">BEG34</strain>
    </source>
</reference>
<dbReference type="Gene3D" id="2.80.10.50">
    <property type="match status" value="1"/>
</dbReference>
<dbReference type="SMART" id="SM00239">
    <property type="entry name" value="C2"/>
    <property type="match status" value="1"/>
</dbReference>
<feature type="domain" description="VWFA" evidence="2">
    <location>
        <begin position="277"/>
        <end position="462"/>
    </location>
</feature>
<dbReference type="EMBL" id="WTPW01001278">
    <property type="protein sequence ID" value="KAF0445418.1"/>
    <property type="molecule type" value="Genomic_DNA"/>
</dbReference>
<dbReference type="OrthoDB" id="9895617at2759"/>
<feature type="domain" description="C2" evidence="1">
    <location>
        <begin position="851"/>
        <end position="967"/>
    </location>
</feature>
<dbReference type="PROSITE" id="PS50231">
    <property type="entry name" value="RICIN_B_LECTIN"/>
    <property type="match status" value="1"/>
</dbReference>
<dbReference type="PROSITE" id="PS50004">
    <property type="entry name" value="C2"/>
    <property type="match status" value="1"/>
</dbReference>
<name>A0A8H3XD51_GIGMA</name>
<dbReference type="SUPFAM" id="SSF49562">
    <property type="entry name" value="C2 domain (Calcium/lipid-binding domain, CaLB)"/>
    <property type="match status" value="1"/>
</dbReference>
<dbReference type="InterPro" id="IPR013694">
    <property type="entry name" value="VIT"/>
</dbReference>
<sequence>MLIYAEENNKNNRLVPLRRVEVNACVVDMIAEVNIVQVYKNLEEDKIEAVYRFTISNTAAVCGFEATIDGKKKVIGIVKEAEQAKREYKEAIKQGHGAYLLEEQDSDVFKCSVGNIMHGQKVEIKIKYMIELQHDAETDSVRFILPSTIAPKYGSYSFNHKRMHLSTKISDSDHFPLKFFITCRMSSPIYSIESPSHPHYISRLNEDDDQSTSKIILSQENLYYLETDFILLIKSQDINKPRVFIEYNPITDTNCLMLTLVPTFKHKSTKPNSTKMELIFIIDSSRSMKGVSIEKATKTLQCLLLSLPESLESSPPEYFFNVISIGHEKFDNFFEKSRPSTKKIIDEAIKKVQKITAKGGTHLYETLKWVFEFSLSDTPTSVILFSDFETSHVDRIVELIKCGQAKQKDLRIFSIGMNNSISHYFIDSVVRCGKGYAQYVSNSEEMNRKSMIMLRNSLYPPIADYKITWTTESNEESHNNGTKFQQVPLNIPELYIGVRFIVYCILSKDVKPCETITLKSKSQGPLPDLESIKPISLHGSKIHTLAAKKLIQEIEHSDYYPNNANNKEYVREQIVHIAKSYNLSSKYTSIELDDSLCNELNVPKENINTSLKRNLTNKNIQLPDLHSLYSTAANLSYLKNVAPQHEGDWKDKYIKAREYLSKQIGNKLAESEELDEFDELDEKLKQAKGIFNDKDKNEVNEKAFPLDDFYIKSAASESVQNLVISINRNSFVPWGPIKNGTKVIIAQQKSDISQDGYQLWRHEDGWLINKKTNLCLEVESAKEGICLSVHHKRSLNEASNQRWIFTPEGRIALKNNPKFVIEVLSKEITIKDGSRLFLVNTKSKNFKNGLNSKFVIIRKECLDDTFIGVVKLELASAKDLKNIDPSVKGKSYVRVFDDDKKIVAQTNFIDNNLNPVWNEVHYLPVKKIGNKFLLEVVNYKMKDKSLGDCYFEITRDLVKESTQKCWAKLSIEGQIHYRAKFFSIETLPQPTPEFIANFKEKSFNLSTLYFIITLQASDGSFLPSNRLANLFGYESPGKLFDLYKSHCNEDHVLKINQTAWSTSIIMWFLQSILKEYQSEWLCVYKRAKQYIRKEIHYDLEAEKILLSIGEMVINERFDINVK</sequence>
<dbReference type="InterPro" id="IPR036465">
    <property type="entry name" value="vWFA_dom_sf"/>
</dbReference>
<feature type="domain" description="VIT" evidence="3">
    <location>
        <begin position="1"/>
        <end position="130"/>
    </location>
</feature>
<dbReference type="PANTHER" id="PTHR45737">
    <property type="entry name" value="VON WILLEBRAND FACTOR A DOMAIN-CONTAINING PROTEIN 5A"/>
    <property type="match status" value="1"/>
</dbReference>
<dbReference type="AlphaFoldDB" id="A0A8H3XD51"/>
<dbReference type="PANTHER" id="PTHR45737:SF6">
    <property type="entry name" value="VON WILLEBRAND FACTOR A DOMAIN-CONTAINING PROTEIN 5A"/>
    <property type="match status" value="1"/>
</dbReference>
<dbReference type="Pfam" id="PF00168">
    <property type="entry name" value="C2"/>
    <property type="match status" value="1"/>
</dbReference>
<evidence type="ECO:0000313" key="5">
    <source>
        <dbReference type="Proteomes" id="UP000439903"/>
    </source>
</evidence>
<evidence type="ECO:0000259" key="2">
    <source>
        <dbReference type="PROSITE" id="PS50234"/>
    </source>
</evidence>
<dbReference type="InterPro" id="IPR035992">
    <property type="entry name" value="Ricin_B-like_lectins"/>
</dbReference>
<accession>A0A8H3XD51</accession>
<proteinExistence type="predicted"/>
<dbReference type="Gene3D" id="2.60.40.150">
    <property type="entry name" value="C2 domain"/>
    <property type="match status" value="1"/>
</dbReference>
<dbReference type="Gene3D" id="3.40.50.410">
    <property type="entry name" value="von Willebrand factor, type A domain"/>
    <property type="match status" value="1"/>
</dbReference>
<dbReference type="InterPro" id="IPR000008">
    <property type="entry name" value="C2_dom"/>
</dbReference>
<dbReference type="PROSITE" id="PS50234">
    <property type="entry name" value="VWFA"/>
    <property type="match status" value="1"/>
</dbReference>
<dbReference type="SMART" id="SM00327">
    <property type="entry name" value="VWA"/>
    <property type="match status" value="1"/>
</dbReference>
<dbReference type="Pfam" id="PF08487">
    <property type="entry name" value="VIT"/>
    <property type="match status" value="1"/>
</dbReference>
<protein>
    <submittedName>
        <fullName evidence="4">von willebrand domain-containing protein</fullName>
    </submittedName>
</protein>
<dbReference type="SMART" id="SM00609">
    <property type="entry name" value="VIT"/>
    <property type="match status" value="1"/>
</dbReference>
<evidence type="ECO:0000259" key="1">
    <source>
        <dbReference type="PROSITE" id="PS50004"/>
    </source>
</evidence>
<dbReference type="InterPro" id="IPR035892">
    <property type="entry name" value="C2_domain_sf"/>
</dbReference>
<dbReference type="Pfam" id="PF13768">
    <property type="entry name" value="VWA_3"/>
    <property type="match status" value="1"/>
</dbReference>
<dbReference type="SUPFAM" id="SSF53300">
    <property type="entry name" value="vWA-like"/>
    <property type="match status" value="1"/>
</dbReference>
<organism evidence="4 5">
    <name type="scientific">Gigaspora margarita</name>
    <dbReference type="NCBI Taxonomy" id="4874"/>
    <lineage>
        <taxon>Eukaryota</taxon>
        <taxon>Fungi</taxon>
        <taxon>Fungi incertae sedis</taxon>
        <taxon>Mucoromycota</taxon>
        <taxon>Glomeromycotina</taxon>
        <taxon>Glomeromycetes</taxon>
        <taxon>Diversisporales</taxon>
        <taxon>Gigasporaceae</taxon>
        <taxon>Gigaspora</taxon>
    </lineage>
</organism>
<evidence type="ECO:0000259" key="3">
    <source>
        <dbReference type="PROSITE" id="PS51468"/>
    </source>
</evidence>